<dbReference type="PANTHER" id="PTHR11921">
    <property type="entry name" value="SUCCINATE DEHYDROGENASE IRON-SULFUR PROTEIN"/>
    <property type="match status" value="1"/>
</dbReference>
<dbReference type="CDD" id="cd00207">
    <property type="entry name" value="fer2"/>
    <property type="match status" value="1"/>
</dbReference>
<name>A0A382DRT1_9ZZZZ</name>
<dbReference type="EMBL" id="UINC01040640">
    <property type="protein sequence ID" value="SVB40792.1"/>
    <property type="molecule type" value="Genomic_DNA"/>
</dbReference>
<evidence type="ECO:0000313" key="3">
    <source>
        <dbReference type="EMBL" id="SVB40792.1"/>
    </source>
</evidence>
<evidence type="ECO:0000259" key="2">
    <source>
        <dbReference type="PROSITE" id="PS51085"/>
    </source>
</evidence>
<feature type="domain" description="2Fe-2S ferredoxin-type" evidence="2">
    <location>
        <begin position="1"/>
        <end position="88"/>
    </location>
</feature>
<dbReference type="GO" id="GO:0051536">
    <property type="term" value="F:iron-sulfur cluster binding"/>
    <property type="evidence" value="ECO:0007669"/>
    <property type="project" value="InterPro"/>
</dbReference>
<dbReference type="InterPro" id="IPR001041">
    <property type="entry name" value="2Fe-2S_ferredoxin-type"/>
</dbReference>
<sequence length="130" mass="14620">MKLEIVTHRGGRGNVVTFDYTRRTPDERPMVLDILLQAQETTLPDLSFRFGCRARNCGVCTIEINGKPRIACRARAREGDRISAMSTLPVVRDLVVRRDGIARQMRGRPSANPQANDLNVDAPETYHDLT</sequence>
<dbReference type="InterPro" id="IPR012675">
    <property type="entry name" value="Beta-grasp_dom_sf"/>
</dbReference>
<feature type="region of interest" description="Disordered" evidence="1">
    <location>
        <begin position="105"/>
        <end position="130"/>
    </location>
</feature>
<evidence type="ECO:0000256" key="1">
    <source>
        <dbReference type="SAM" id="MobiDB-lite"/>
    </source>
</evidence>
<accession>A0A382DRT1</accession>
<reference evidence="3" key="1">
    <citation type="submission" date="2018-05" db="EMBL/GenBank/DDBJ databases">
        <authorList>
            <person name="Lanie J.A."/>
            <person name="Ng W.-L."/>
            <person name="Kazmierczak K.M."/>
            <person name="Andrzejewski T.M."/>
            <person name="Davidsen T.M."/>
            <person name="Wayne K.J."/>
            <person name="Tettelin H."/>
            <person name="Glass J.I."/>
            <person name="Rusch D."/>
            <person name="Podicherti R."/>
            <person name="Tsui H.-C.T."/>
            <person name="Winkler M.E."/>
        </authorList>
    </citation>
    <scope>NUCLEOTIDE SEQUENCE</scope>
</reference>
<dbReference type="InterPro" id="IPR050573">
    <property type="entry name" value="SDH/FRD_Iron-Sulfur"/>
</dbReference>
<dbReference type="PANTHER" id="PTHR11921:SF29">
    <property type="entry name" value="SUCCINATE DEHYDROGENASE [UBIQUINONE] IRON-SULFUR SUBUNIT, MITOCHONDRIAL"/>
    <property type="match status" value="1"/>
</dbReference>
<dbReference type="Gene3D" id="3.10.20.30">
    <property type="match status" value="1"/>
</dbReference>
<gene>
    <name evidence="3" type="ORF">METZ01_LOCUS193646</name>
</gene>
<dbReference type="GO" id="GO:0009060">
    <property type="term" value="P:aerobic respiration"/>
    <property type="evidence" value="ECO:0007669"/>
    <property type="project" value="TreeGrafter"/>
</dbReference>
<organism evidence="3">
    <name type="scientific">marine metagenome</name>
    <dbReference type="NCBI Taxonomy" id="408172"/>
    <lineage>
        <taxon>unclassified sequences</taxon>
        <taxon>metagenomes</taxon>
        <taxon>ecological metagenomes</taxon>
    </lineage>
</organism>
<proteinExistence type="predicted"/>
<dbReference type="AlphaFoldDB" id="A0A382DRT1"/>
<feature type="non-terminal residue" evidence="3">
    <location>
        <position position="130"/>
    </location>
</feature>
<dbReference type="PROSITE" id="PS51085">
    <property type="entry name" value="2FE2S_FER_2"/>
    <property type="match status" value="1"/>
</dbReference>
<dbReference type="SUPFAM" id="SSF54292">
    <property type="entry name" value="2Fe-2S ferredoxin-like"/>
    <property type="match status" value="1"/>
</dbReference>
<dbReference type="GO" id="GO:0009055">
    <property type="term" value="F:electron transfer activity"/>
    <property type="evidence" value="ECO:0007669"/>
    <property type="project" value="InterPro"/>
</dbReference>
<dbReference type="InterPro" id="IPR036010">
    <property type="entry name" value="2Fe-2S_ferredoxin-like_sf"/>
</dbReference>
<protein>
    <recommendedName>
        <fullName evidence="2">2Fe-2S ferredoxin-type domain-containing protein</fullName>
    </recommendedName>
</protein>
<dbReference type="InterPro" id="IPR025192">
    <property type="entry name" value="Succ_DH/fum_Rdtase_N"/>
</dbReference>
<dbReference type="GO" id="GO:0005886">
    <property type="term" value="C:plasma membrane"/>
    <property type="evidence" value="ECO:0007669"/>
    <property type="project" value="TreeGrafter"/>
</dbReference>
<dbReference type="Pfam" id="PF13085">
    <property type="entry name" value="Fer2_3"/>
    <property type="match status" value="1"/>
</dbReference>
<dbReference type="GO" id="GO:0022904">
    <property type="term" value="P:respiratory electron transport chain"/>
    <property type="evidence" value="ECO:0007669"/>
    <property type="project" value="TreeGrafter"/>
</dbReference>